<protein>
    <recommendedName>
        <fullName evidence="4">PrsW family intramembrane metalloprotease</fullName>
    </recommendedName>
</protein>
<dbReference type="GO" id="GO:0008233">
    <property type="term" value="F:peptidase activity"/>
    <property type="evidence" value="ECO:0007669"/>
    <property type="project" value="InterPro"/>
</dbReference>
<comment type="caution">
    <text evidence="2">The sequence shown here is derived from an EMBL/GenBank/DDBJ whole genome shotgun (WGS) entry which is preliminary data.</text>
</comment>
<gene>
    <name evidence="2" type="ORF">A2799_02080</name>
</gene>
<evidence type="ECO:0000256" key="1">
    <source>
        <dbReference type="SAM" id="Phobius"/>
    </source>
</evidence>
<feature type="transmembrane region" description="Helical" evidence="1">
    <location>
        <begin position="7"/>
        <end position="26"/>
    </location>
</feature>
<keyword evidence="1" id="KW-1133">Transmembrane helix</keyword>
<accession>A0A1F7GJ25</accession>
<dbReference type="InterPro" id="IPR026898">
    <property type="entry name" value="PrsW"/>
</dbReference>
<evidence type="ECO:0000313" key="3">
    <source>
        <dbReference type="Proteomes" id="UP000176850"/>
    </source>
</evidence>
<feature type="transmembrane region" description="Helical" evidence="1">
    <location>
        <begin position="90"/>
        <end position="110"/>
    </location>
</feature>
<name>A0A1F7GJ25_9BACT</name>
<organism evidence="2 3">
    <name type="scientific">Candidatus Roizmanbacteria bacterium RIFCSPHIGHO2_01_FULL_39_24</name>
    <dbReference type="NCBI Taxonomy" id="1802032"/>
    <lineage>
        <taxon>Bacteria</taxon>
        <taxon>Candidatus Roizmaniibacteriota</taxon>
    </lineage>
</organism>
<sequence length="138" mass="15909">MKENQKRMYIFTAVFAAIAPFILWPIEIFFPYPHIVEELAKALLIFFILKSGDNRQKIYATILIGFLFGITENFLYLFSPATSQTHLFRFMVTMPLHITTSLAILIPALLDKRLLFLGIVLAGLLHYFYNTSVSLLVF</sequence>
<dbReference type="AlphaFoldDB" id="A0A1F7GJ25"/>
<dbReference type="Pfam" id="PF13367">
    <property type="entry name" value="PrsW-protease"/>
    <property type="match status" value="1"/>
</dbReference>
<reference evidence="2 3" key="1">
    <citation type="journal article" date="2016" name="Nat. Commun.">
        <title>Thousands of microbial genomes shed light on interconnected biogeochemical processes in an aquifer system.</title>
        <authorList>
            <person name="Anantharaman K."/>
            <person name="Brown C.T."/>
            <person name="Hug L.A."/>
            <person name="Sharon I."/>
            <person name="Castelle C.J."/>
            <person name="Probst A.J."/>
            <person name="Thomas B.C."/>
            <person name="Singh A."/>
            <person name="Wilkins M.J."/>
            <person name="Karaoz U."/>
            <person name="Brodie E.L."/>
            <person name="Williams K.H."/>
            <person name="Hubbard S.S."/>
            <person name="Banfield J.F."/>
        </authorList>
    </citation>
    <scope>NUCLEOTIDE SEQUENCE [LARGE SCALE GENOMIC DNA]</scope>
</reference>
<feature type="transmembrane region" description="Helical" evidence="1">
    <location>
        <begin position="115"/>
        <end position="137"/>
    </location>
</feature>
<dbReference type="Proteomes" id="UP000176850">
    <property type="component" value="Unassembled WGS sequence"/>
</dbReference>
<evidence type="ECO:0008006" key="4">
    <source>
        <dbReference type="Google" id="ProtNLM"/>
    </source>
</evidence>
<proteinExistence type="predicted"/>
<dbReference type="EMBL" id="MFZH01000024">
    <property type="protein sequence ID" value="OGK18824.1"/>
    <property type="molecule type" value="Genomic_DNA"/>
</dbReference>
<evidence type="ECO:0000313" key="2">
    <source>
        <dbReference type="EMBL" id="OGK18824.1"/>
    </source>
</evidence>
<keyword evidence="1" id="KW-0472">Membrane</keyword>
<keyword evidence="1" id="KW-0812">Transmembrane</keyword>
<feature type="transmembrane region" description="Helical" evidence="1">
    <location>
        <begin position="58"/>
        <end position="78"/>
    </location>
</feature>